<proteinExistence type="inferred from homology"/>
<comment type="subcellular location">
    <subcellularLocation>
        <location evidence="1">Membrane</location>
        <topology evidence="1">Multi-pass membrane protein</topology>
    </subcellularLocation>
</comment>
<dbReference type="VEuPathDB" id="FungiDB:BON22_0804"/>
<dbReference type="GO" id="GO:0016236">
    <property type="term" value="P:macroautophagy"/>
    <property type="evidence" value="ECO:0007669"/>
    <property type="project" value="TreeGrafter"/>
</dbReference>
<feature type="transmembrane region" description="Helical" evidence="6">
    <location>
        <begin position="91"/>
        <end position="109"/>
    </location>
</feature>
<dbReference type="OrthoDB" id="5336366at2759"/>
<accession>A0A061ALZ3</accession>
<evidence type="ECO:0000256" key="3">
    <source>
        <dbReference type="ARBA" id="ARBA00022989"/>
    </source>
</evidence>
<dbReference type="PANTHER" id="PTHR37278:SF1">
    <property type="entry name" value="AUTOPHAGY-RELATED PROTEIN 33-RELATED"/>
    <property type="match status" value="1"/>
</dbReference>
<dbReference type="Proteomes" id="UP000189513">
    <property type="component" value="Unassembled WGS sequence"/>
</dbReference>
<keyword evidence="3 6" id="KW-1133">Transmembrane helix</keyword>
<evidence type="ECO:0000256" key="6">
    <source>
        <dbReference type="SAM" id="Phobius"/>
    </source>
</evidence>
<gene>
    <name evidence="8" type="ORF">BON22_0804</name>
    <name evidence="7" type="ORF">CYFA0S_01e00760g</name>
</gene>
<evidence type="ECO:0000256" key="1">
    <source>
        <dbReference type="ARBA" id="ARBA00004141"/>
    </source>
</evidence>
<dbReference type="EMBL" id="MPUK01000001">
    <property type="protein sequence ID" value="ONH69746.1"/>
    <property type="molecule type" value="Genomic_DNA"/>
</dbReference>
<reference evidence="8" key="3">
    <citation type="submission" date="2017-01" db="EMBL/GenBank/DDBJ databases">
        <authorList>
            <person name="Mah S.A."/>
            <person name="Swanson W.J."/>
            <person name="Moy G.W."/>
            <person name="Vacquier V.D."/>
        </authorList>
    </citation>
    <scope>NUCLEOTIDE SEQUENCE [LARGE SCALE GENOMIC DNA]</scope>
    <source>
        <strain evidence="8">65</strain>
    </source>
</reference>
<evidence type="ECO:0000313" key="8">
    <source>
        <dbReference type="EMBL" id="ONH69746.1"/>
    </source>
</evidence>
<evidence type="ECO:0000256" key="2">
    <source>
        <dbReference type="ARBA" id="ARBA00022692"/>
    </source>
</evidence>
<dbReference type="OMA" id="HPYLIYA"/>
<evidence type="ECO:0000313" key="9">
    <source>
        <dbReference type="Proteomes" id="UP000189513"/>
    </source>
</evidence>
<comment type="similarity">
    <text evidence="5">Belongs to the ATG33 family.</text>
</comment>
<dbReference type="InterPro" id="IPR051668">
    <property type="entry name" value="ATG33"/>
</dbReference>
<dbReference type="AlphaFoldDB" id="A0A061ALZ3"/>
<dbReference type="GO" id="GO:0000422">
    <property type="term" value="P:autophagy of mitochondrion"/>
    <property type="evidence" value="ECO:0007669"/>
    <property type="project" value="TreeGrafter"/>
</dbReference>
<dbReference type="EMBL" id="LK052886">
    <property type="protein sequence ID" value="CDR36352.1"/>
    <property type="molecule type" value="Genomic_DNA"/>
</dbReference>
<protein>
    <submittedName>
        <fullName evidence="8">Autophagy-related protein 33</fullName>
    </submittedName>
    <submittedName>
        <fullName evidence="7">CYFA0S01e00760g1_1</fullName>
    </submittedName>
</protein>
<name>A0A061ALZ3_CYBFA</name>
<feature type="transmembrane region" description="Helical" evidence="6">
    <location>
        <begin position="202"/>
        <end position="220"/>
    </location>
</feature>
<evidence type="ECO:0000256" key="5">
    <source>
        <dbReference type="ARBA" id="ARBA00038013"/>
    </source>
</evidence>
<reference evidence="9" key="2">
    <citation type="journal article" date="2017" name="Genome Announc.">
        <title>Genome sequences of Cyberlindnera fabianii 65, Pichia kudriavzevii 129, and Saccharomyces cerevisiae 131 isolated from fermented masau fruits in Zimbabwe.</title>
        <authorList>
            <person name="van Rijswijck I.M.H."/>
            <person name="Derks M.F.L."/>
            <person name="Abee T."/>
            <person name="de Ridder D."/>
            <person name="Smid E.J."/>
        </authorList>
    </citation>
    <scope>NUCLEOTIDE SEQUENCE [LARGE SCALE GENOMIC DNA]</scope>
    <source>
        <strain evidence="9">65</strain>
    </source>
</reference>
<feature type="transmembrane region" description="Helical" evidence="6">
    <location>
        <begin position="58"/>
        <end position="79"/>
    </location>
</feature>
<organism evidence="7">
    <name type="scientific">Cyberlindnera fabianii</name>
    <name type="common">Yeast</name>
    <name type="synonym">Hansenula fabianii</name>
    <dbReference type="NCBI Taxonomy" id="36022"/>
    <lineage>
        <taxon>Eukaryota</taxon>
        <taxon>Fungi</taxon>
        <taxon>Dikarya</taxon>
        <taxon>Ascomycota</taxon>
        <taxon>Saccharomycotina</taxon>
        <taxon>Saccharomycetes</taxon>
        <taxon>Phaffomycetales</taxon>
        <taxon>Phaffomycetaceae</taxon>
        <taxon>Cyberlindnera</taxon>
    </lineage>
</organism>
<evidence type="ECO:0000313" key="7">
    <source>
        <dbReference type="EMBL" id="CDR36352.1"/>
    </source>
</evidence>
<keyword evidence="9" id="KW-1185">Reference proteome</keyword>
<dbReference type="GO" id="GO:0005741">
    <property type="term" value="C:mitochondrial outer membrane"/>
    <property type="evidence" value="ECO:0007669"/>
    <property type="project" value="TreeGrafter"/>
</dbReference>
<keyword evidence="2 6" id="KW-0812">Transmembrane</keyword>
<sequence>MGTCLAVIKVIGTTSLGLFAGTVVTMTSGSEILKHVLLSSSGSVTLSDQSYGLVKKQITWFGAVLAALGTISTTAFQLAYTSAPRSMKHPYLIYASLVFPVSAGVYYGISGRALKNWYGFKGLLQEQGKKKKQDEDAVVQKKADKKQVVSDLDNSIYKDLGETSADEAANAEDEEIEAEVEAHLNERSAIDALNKVQLGNKIVSALSTLGFVVATIGIYGDF</sequence>
<reference evidence="7" key="1">
    <citation type="journal article" date="2014" name="Genome Announc.">
        <title>Genome sequence of the yeast Cyberlindnera fabianii (Hansenula fabianii).</title>
        <authorList>
            <person name="Freel K.C."/>
            <person name="Sarilar V."/>
            <person name="Neuveglise C."/>
            <person name="Devillers H."/>
            <person name="Friedrich A."/>
            <person name="Schacherer J."/>
        </authorList>
    </citation>
    <scope>NUCLEOTIDE SEQUENCE</scope>
    <source>
        <strain evidence="7">YJS4271</strain>
    </source>
</reference>
<dbReference type="PANTHER" id="PTHR37278">
    <property type="entry name" value="AUTOPHAGY-RELATED PROTEIN 33-RELATED"/>
    <property type="match status" value="1"/>
</dbReference>
<evidence type="ECO:0000256" key="4">
    <source>
        <dbReference type="ARBA" id="ARBA00023136"/>
    </source>
</evidence>
<keyword evidence="4 6" id="KW-0472">Membrane</keyword>